<reference evidence="2" key="1">
    <citation type="journal article" date="2023" name="Access Microbiol">
        <title>De-novo genome assembly for Akanthomyces muscarius, a biocontrol agent of insect agricultural pests.</title>
        <authorList>
            <person name="Erdos Z."/>
            <person name="Studholme D.J."/>
            <person name="Raymond B."/>
            <person name="Sharma M."/>
        </authorList>
    </citation>
    <scope>NUCLEOTIDE SEQUENCE</scope>
    <source>
        <strain evidence="2">Ve6</strain>
    </source>
</reference>
<dbReference type="EMBL" id="JAJHUN010000007">
    <property type="protein sequence ID" value="KAJ4154990.1"/>
    <property type="molecule type" value="Genomic_DNA"/>
</dbReference>
<evidence type="ECO:0008006" key="4">
    <source>
        <dbReference type="Google" id="ProtNLM"/>
    </source>
</evidence>
<evidence type="ECO:0000313" key="2">
    <source>
        <dbReference type="EMBL" id="KAJ4154990.1"/>
    </source>
</evidence>
<accession>A0A9W8QEN2</accession>
<dbReference type="InterPro" id="IPR044053">
    <property type="entry name" value="AsaB-like"/>
</dbReference>
<dbReference type="PANTHER" id="PTHR34598">
    <property type="entry name" value="BLL6449 PROTEIN"/>
    <property type="match status" value="1"/>
</dbReference>
<comment type="similarity">
    <text evidence="1">Belongs to the asaB hydroxylase/desaturase family.</text>
</comment>
<sequence length="284" mass="32496">MAADAGAIDTEIVYLARDEKYATEKPFTMAFSVDDVPEAAVDNHIWEAHPVQIGNARDGINPELDTHGFQFVPWETALERADFEFDEIIITRYYAELAKLVKAHFPRYKKVAFFNYAIRRRDARYPAAKGAETEAAQPFRFAHVDYTETGAKLKLQESLGTGAEERLKNKCDVLNIWRLLNDSPTKDWPLALCDYRSIDADRDLIANDIVYQTGLGEDCFLHYNREHRWWYLADQSPKETIIFRNVCIADSAMARGFHCAFANPAPDGQDVLRESIEVRLAAFY</sequence>
<dbReference type="GeneID" id="80887418"/>
<evidence type="ECO:0000313" key="3">
    <source>
        <dbReference type="Proteomes" id="UP001144673"/>
    </source>
</evidence>
<dbReference type="GO" id="GO:0016491">
    <property type="term" value="F:oxidoreductase activity"/>
    <property type="evidence" value="ECO:0007669"/>
    <property type="project" value="InterPro"/>
</dbReference>
<dbReference type="NCBIfam" id="NF041278">
    <property type="entry name" value="CmcJ_NvfI_EfuI"/>
    <property type="match status" value="1"/>
</dbReference>
<evidence type="ECO:0000256" key="1">
    <source>
        <dbReference type="ARBA" id="ARBA00023604"/>
    </source>
</evidence>
<dbReference type="PANTHER" id="PTHR34598:SF3">
    <property type="entry name" value="OXIDOREDUCTASE AN1597"/>
    <property type="match status" value="1"/>
</dbReference>
<keyword evidence="3" id="KW-1185">Reference proteome</keyword>
<comment type="caution">
    <text evidence="2">The sequence shown here is derived from an EMBL/GenBank/DDBJ whole genome shotgun (WGS) entry which is preliminary data.</text>
</comment>
<dbReference type="AlphaFoldDB" id="A0A9W8QEN2"/>
<name>A0A9W8QEN2_AKAMU</name>
<gene>
    <name evidence="2" type="ORF">LMH87_000259</name>
</gene>
<dbReference type="Proteomes" id="UP001144673">
    <property type="component" value="Chromosome 6"/>
</dbReference>
<dbReference type="RefSeq" id="XP_056055114.1">
    <property type="nucleotide sequence ID" value="XM_056198137.1"/>
</dbReference>
<organism evidence="2 3">
    <name type="scientific">Akanthomyces muscarius</name>
    <name type="common">Entomopathogenic fungus</name>
    <name type="synonym">Lecanicillium muscarium</name>
    <dbReference type="NCBI Taxonomy" id="2231603"/>
    <lineage>
        <taxon>Eukaryota</taxon>
        <taxon>Fungi</taxon>
        <taxon>Dikarya</taxon>
        <taxon>Ascomycota</taxon>
        <taxon>Pezizomycotina</taxon>
        <taxon>Sordariomycetes</taxon>
        <taxon>Hypocreomycetidae</taxon>
        <taxon>Hypocreales</taxon>
        <taxon>Cordycipitaceae</taxon>
        <taxon>Akanthomyces</taxon>
    </lineage>
</organism>
<proteinExistence type="inferred from homology"/>
<protein>
    <recommendedName>
        <fullName evidence="4">Methyltransferase</fullName>
    </recommendedName>
</protein>